<comment type="caution">
    <text evidence="1">The sequence shown here is derived from an EMBL/GenBank/DDBJ whole genome shotgun (WGS) entry which is preliminary data.</text>
</comment>
<dbReference type="AlphaFoldDB" id="X0YRU8"/>
<feature type="non-terminal residue" evidence="1">
    <location>
        <position position="1"/>
    </location>
</feature>
<organism evidence="1">
    <name type="scientific">marine sediment metagenome</name>
    <dbReference type="NCBI Taxonomy" id="412755"/>
    <lineage>
        <taxon>unclassified sequences</taxon>
        <taxon>metagenomes</taxon>
        <taxon>ecological metagenomes</taxon>
    </lineage>
</organism>
<protein>
    <submittedName>
        <fullName evidence="1">Uncharacterized protein</fullName>
    </submittedName>
</protein>
<proteinExistence type="predicted"/>
<sequence length="82" mass="9603">CDHSFILTSGKMAGKVIVKSLKSNDNDILEDYDRGILELWGDYIGTALRKRKYVETNWSKGNLENIIRNTWVAFKEYYQRVN</sequence>
<dbReference type="EMBL" id="BART01004942">
    <property type="protein sequence ID" value="GAG58935.1"/>
    <property type="molecule type" value="Genomic_DNA"/>
</dbReference>
<name>X0YRU8_9ZZZZ</name>
<reference evidence="1" key="1">
    <citation type="journal article" date="2014" name="Front. Microbiol.">
        <title>High frequency of phylogenetically diverse reductive dehalogenase-homologous genes in deep subseafloor sedimentary metagenomes.</title>
        <authorList>
            <person name="Kawai M."/>
            <person name="Futagami T."/>
            <person name="Toyoda A."/>
            <person name="Takaki Y."/>
            <person name="Nishi S."/>
            <person name="Hori S."/>
            <person name="Arai W."/>
            <person name="Tsubouchi T."/>
            <person name="Morono Y."/>
            <person name="Uchiyama I."/>
            <person name="Ito T."/>
            <person name="Fujiyama A."/>
            <person name="Inagaki F."/>
            <person name="Takami H."/>
        </authorList>
    </citation>
    <scope>NUCLEOTIDE SEQUENCE</scope>
    <source>
        <strain evidence="1">Expedition CK06-06</strain>
    </source>
</reference>
<gene>
    <name evidence="1" type="ORF">S01H4_11920</name>
</gene>
<evidence type="ECO:0000313" key="1">
    <source>
        <dbReference type="EMBL" id="GAG58935.1"/>
    </source>
</evidence>
<accession>X0YRU8</accession>